<proteinExistence type="inferred from homology"/>
<dbReference type="SUPFAM" id="SSF54001">
    <property type="entry name" value="Cysteine proteinases"/>
    <property type="match status" value="1"/>
</dbReference>
<gene>
    <name evidence="8" type="ORF">HMPREF0623_0296</name>
</gene>
<dbReference type="Proteomes" id="UP000004470">
    <property type="component" value="Unassembled WGS sequence"/>
</dbReference>
<dbReference type="PANTHER" id="PTHR37813">
    <property type="entry name" value="FELS-2 PROPHAGE PROTEIN"/>
    <property type="match status" value="1"/>
</dbReference>
<feature type="domain" description="NlpC/P60" evidence="7">
    <location>
        <begin position="1463"/>
        <end position="1590"/>
    </location>
</feature>
<keyword evidence="9" id="KW-1185">Reference proteome</keyword>
<keyword evidence="2" id="KW-1188">Viral release from host cell</keyword>
<dbReference type="EMBL" id="AEEG01000002">
    <property type="protein sequence ID" value="EFL96245.1"/>
    <property type="molecule type" value="Genomic_DNA"/>
</dbReference>
<dbReference type="Pfam" id="PF10145">
    <property type="entry name" value="PhageMin_Tail"/>
    <property type="match status" value="1"/>
</dbReference>
<evidence type="ECO:0000256" key="5">
    <source>
        <dbReference type="ARBA" id="ARBA00022807"/>
    </source>
</evidence>
<dbReference type="PROSITE" id="PS51935">
    <property type="entry name" value="NLPC_P60"/>
    <property type="match status" value="1"/>
</dbReference>
<comment type="caution">
    <text evidence="8">The sequence shown here is derived from an EMBL/GenBank/DDBJ whole genome shotgun (WGS) entry which is preliminary data.</text>
</comment>
<organism evidence="8 9">
    <name type="scientific">Pediococcus acidilactici DSM 20284</name>
    <dbReference type="NCBI Taxonomy" id="862514"/>
    <lineage>
        <taxon>Bacteria</taxon>
        <taxon>Bacillati</taxon>
        <taxon>Bacillota</taxon>
        <taxon>Bacilli</taxon>
        <taxon>Lactobacillales</taxon>
        <taxon>Lactobacillaceae</taxon>
        <taxon>Pediococcus</taxon>
        <taxon>Pediococcus acidilactici group</taxon>
    </lineage>
</organism>
<evidence type="ECO:0000256" key="6">
    <source>
        <dbReference type="SAM" id="Coils"/>
    </source>
</evidence>
<dbReference type="eggNOG" id="COG5283">
    <property type="taxonomic scope" value="Bacteria"/>
</dbReference>
<protein>
    <submittedName>
        <fullName evidence="8">Phage tail tape measure protein, TP901 family</fullName>
    </submittedName>
</protein>
<evidence type="ECO:0000256" key="4">
    <source>
        <dbReference type="ARBA" id="ARBA00022801"/>
    </source>
</evidence>
<evidence type="ECO:0000313" key="8">
    <source>
        <dbReference type="EMBL" id="EFL96245.1"/>
    </source>
</evidence>
<dbReference type="NCBIfam" id="TIGR01760">
    <property type="entry name" value="tape_meas_TP901"/>
    <property type="match status" value="1"/>
</dbReference>
<dbReference type="eggNOG" id="COG3064">
    <property type="taxonomic scope" value="Bacteria"/>
</dbReference>
<dbReference type="InterPro" id="IPR038765">
    <property type="entry name" value="Papain-like_cys_pep_sf"/>
</dbReference>
<evidence type="ECO:0000256" key="1">
    <source>
        <dbReference type="ARBA" id="ARBA00007074"/>
    </source>
</evidence>
<dbReference type="eggNOG" id="COG0741">
    <property type="taxonomic scope" value="Bacteria"/>
</dbReference>
<dbReference type="Pfam" id="PF00877">
    <property type="entry name" value="NLPC_P60"/>
    <property type="match status" value="1"/>
</dbReference>
<evidence type="ECO:0000259" key="7">
    <source>
        <dbReference type="PROSITE" id="PS51935"/>
    </source>
</evidence>
<dbReference type="RefSeq" id="WP_004165788.1">
    <property type="nucleotide sequence ID" value="NZ_GL397067.1"/>
</dbReference>
<evidence type="ECO:0000256" key="2">
    <source>
        <dbReference type="ARBA" id="ARBA00022612"/>
    </source>
</evidence>
<name>E0NDC4_PEDAC</name>
<feature type="coiled-coil region" evidence="6">
    <location>
        <begin position="842"/>
        <end position="869"/>
    </location>
</feature>
<dbReference type="eggNOG" id="COG0791">
    <property type="taxonomic scope" value="Bacteria"/>
</dbReference>
<keyword evidence="3" id="KW-0645">Protease</keyword>
<sequence>MAGATNTVRIDIELLTKEARQQVKLLNEQLNKIGRGMDTKAPDVIEKTGKSLRSTATAYSNYAKAQETAGMKTSANVTRLKGLKTQMSQNQTAIEAQKKNIDLLTKAYDENDKHVVEAKGKLAELRSQQTLMGAKVDELGKKYGNLTPRMAAAIDKQLILSQRMKRIGDSMTNIGRTANLTLTAPIVGAFGLATHAASQYQYELQDIRKEVQAQGYSGKEVNSIMKDLSTETLNWSRKFGSATTEINKGMFELVSNGYNVKQAMGMMPMLLKTMTANGDKAGQSIELTSSMLEQFGQNIGSNSKVIANGNALMNQMTEATHKAAMSLDDLKTISGNAGAAMHAMGVSTSDFLALSGRLKSAGIDASSVGTGLSSMMTRLGTGTGQAAKDLKKYNIQVFDSAGKMKSVFDILGQMQKAYKGMNDEERQKFMYDVVGQENMKVGMTLMDANLGRYKSLSSEIKNSTGTVDKYNKTMRQTNEFTQQQFMATLKALEISFGQKLLPAITPVIKMFTNWIEAFSKLNGDQQQFIVRTGLVVAALGPILSIGGKIFSLIGNIHSGIGAIERFFGNSTVLSKIQLENDAYSEQLALLKEINSQQGLRVESTKGTTIGSAGTVAETGSRVANNANKSRWASAGIGSKLLAGGAAIDAASSFWGAVKAQSGEQRNQAIWEGGGKTLGLAVGGVLGGPAGAAAGEFIGGAISKYIKVKDVSKSFENSSKPKNPTTNQVVPLGLGYVPTGTENQAEKGAKKFKSEWKDAFQSIAGYSANSLSTFEKFQSSVNKKIDSETNKQKKDSADSLKWLLKSGKISQKEYNADIAKINGNKNSLASRAKKDSAAVVQARRDLNKKLKAINNEYKKLEQGKSRSEVKKLEKEKQQDILQAHQDGDNKIKSAERKLAKDLASIETSSSKKQKSILNQLKNSAEKISNKKAAALIKSSYKAQQKEISNAEKTRIATITSAEKEHKRVLKIANEKYNGEYVLSKKARKKLKDSADEKYSDAIEAANKRKAETVKKATEEHKQIVEEAKKTTKGLSDQYDTNTGDAKKWWSGLADWFSAHSIVASIKQVFSGGKGNGKKGKSHALGGPIAQTHTALVGEEGPELSYDKKTGRARVLGKYGPEVTTVYAGEHILTASQTKKALKGKSVNSLKSYAGGTGDASVLNTKKSGGSTTANFNVKMSDKDVNKKTKSVVNEITDMTKKATKKLQTFNSFSSKNWKDIFKETDKRVTDIKDTGVNNISSLSKSLAGLDKQTAKTWHADWSNMASDFNVQLSKISGYARNDMNAAISQLNHGISNINSLVGKFGGNTAILPAIPAYANGTAGRLTQDELALINDGHGPNYRELIQHNDGSFTMHKDRNKVIPLKKGERVFNGQQTNYLINRGLVKPYAKGTVSDEQLEKMVENKIKNPAKAWDTDYSNQVNDSITPDMARSMALSAKKAISEQGVPWYQAVWDVIKDEMGLGSGSRGAFLKYAVDHYMGKPYLMGGDGPTYYDCSGMVAAALKHFGIDIGRTTTKMQTATSHVGYGDSKPGDLTIWGNADGALGHVGIVMNHNGAGKMFNETPPHAKYDPIKGNVGIPWKGTFRINQLHDEDPNMPKVSPRLKALVKKEIGSKALNWISNKFQPAEVTNGGVSPTPTGGHRNWMAQAGIPANEMAGYSQIIAAESGWNPHATNPSSGAYGLPQALPGSKMASAGSDWRTNPITQLKWMKSYVNGRYGSIGRALAFRRSVGWYANGGWGQNGKLNVFNETPGENEIVVNPHRKSAIKWLKEALGATAKLQPNEFNKAFAPVDLPEEMKNIDQNISLPTEMAMATPESISPYRPVKNRPLQNTDNSLVGELIEKISGKGMNISVNIDSQTMIVKNIPLINALLGSDTVNIDLRSGTR</sequence>
<dbReference type="GO" id="GO:0008234">
    <property type="term" value="F:cysteine-type peptidase activity"/>
    <property type="evidence" value="ECO:0007669"/>
    <property type="project" value="UniProtKB-KW"/>
</dbReference>
<evidence type="ECO:0000256" key="3">
    <source>
        <dbReference type="ARBA" id="ARBA00022670"/>
    </source>
</evidence>
<dbReference type="Gene3D" id="1.10.530.10">
    <property type="match status" value="1"/>
</dbReference>
<comment type="similarity">
    <text evidence="1">Belongs to the peptidase C40 family.</text>
</comment>
<keyword evidence="4" id="KW-0378">Hydrolase</keyword>
<reference evidence="8" key="1">
    <citation type="submission" date="2010-07" db="EMBL/GenBank/DDBJ databases">
        <authorList>
            <person name="Muzny D."/>
            <person name="Qin X."/>
            <person name="Deng J."/>
            <person name="Jiang H."/>
            <person name="Liu Y."/>
            <person name="Qu J."/>
            <person name="Song X.-Z."/>
            <person name="Zhang L."/>
            <person name="Thornton R."/>
            <person name="Coyle M."/>
            <person name="Francisco L."/>
            <person name="Jackson L."/>
            <person name="Javaid M."/>
            <person name="Korchina V."/>
            <person name="Kovar C."/>
            <person name="Mata R."/>
            <person name="Mathew T."/>
            <person name="Ngo R."/>
            <person name="Nguyen L."/>
            <person name="Nguyen N."/>
            <person name="Okwuonu G."/>
            <person name="Ongeri F."/>
            <person name="Pham C."/>
            <person name="Simmons D."/>
            <person name="Wilczek-Boney K."/>
            <person name="Hale W."/>
            <person name="Jakkamsetti A."/>
            <person name="Pham P."/>
            <person name="Ruth R."/>
            <person name="San Lucas F."/>
            <person name="Warren J."/>
            <person name="Zhang J."/>
            <person name="Zhao Z."/>
            <person name="Zhou C."/>
            <person name="Zhu D."/>
            <person name="Lee S."/>
            <person name="Bess C."/>
            <person name="Blankenburg K."/>
            <person name="Forbes L."/>
            <person name="Fu Q."/>
            <person name="Gubbala S."/>
            <person name="Hirani K."/>
            <person name="Jayaseelan J.C."/>
            <person name="Lara F."/>
            <person name="Munidasa M."/>
            <person name="Palculict T."/>
            <person name="Patil S."/>
            <person name="Pu L.-L."/>
            <person name="Saada N."/>
            <person name="Tang L."/>
            <person name="Weissenberger G."/>
            <person name="Zhu Y."/>
            <person name="Hemphill L."/>
            <person name="Shang Y."/>
            <person name="Youmans B."/>
            <person name="Ayvaz T."/>
            <person name="Ross M."/>
            <person name="Santibanez J."/>
            <person name="Aqrawi P."/>
            <person name="Gross S."/>
            <person name="Joshi V."/>
            <person name="Fowler G."/>
            <person name="Nazareth L."/>
            <person name="Reid J."/>
            <person name="Worley K."/>
            <person name="Petrosino J."/>
            <person name="Highlander S."/>
            <person name="Gibbs R."/>
        </authorList>
    </citation>
    <scope>NUCLEOTIDE SEQUENCE [LARGE SCALE GENOMIC DNA]</scope>
    <source>
        <strain evidence="8">DSM 20284</strain>
    </source>
</reference>
<accession>E0NDC4</accession>
<dbReference type="GO" id="GO:0006508">
    <property type="term" value="P:proteolysis"/>
    <property type="evidence" value="ECO:0007669"/>
    <property type="project" value="UniProtKB-KW"/>
</dbReference>
<dbReference type="PANTHER" id="PTHR37813:SF1">
    <property type="entry name" value="FELS-2 PROPHAGE PROTEIN"/>
    <property type="match status" value="1"/>
</dbReference>
<dbReference type="HOGENOM" id="CLU_002225_0_0_9"/>
<dbReference type="Gene3D" id="3.90.1720.10">
    <property type="entry name" value="endopeptidase domain like (from Nostoc punctiforme)"/>
    <property type="match status" value="1"/>
</dbReference>
<evidence type="ECO:0000313" key="9">
    <source>
        <dbReference type="Proteomes" id="UP000004470"/>
    </source>
</evidence>
<dbReference type="InterPro" id="IPR010090">
    <property type="entry name" value="Phage_tape_meas"/>
</dbReference>
<dbReference type="eggNOG" id="COG5412">
    <property type="taxonomic scope" value="Bacteria"/>
</dbReference>
<dbReference type="InterPro" id="IPR023346">
    <property type="entry name" value="Lysozyme-like_dom_sf"/>
</dbReference>
<keyword evidence="5" id="KW-0788">Thiol protease</keyword>
<dbReference type="InterPro" id="IPR000064">
    <property type="entry name" value="NLP_P60_dom"/>
</dbReference>
<dbReference type="SUPFAM" id="SSF53955">
    <property type="entry name" value="Lysozyme-like"/>
    <property type="match status" value="1"/>
</dbReference>
<keyword evidence="6" id="KW-0175">Coiled coil</keyword>